<comment type="caution">
    <text evidence="3">The sequence shown here is derived from an EMBL/GenBank/DDBJ whole genome shotgun (WGS) entry which is preliminary data.</text>
</comment>
<reference evidence="5" key="3">
    <citation type="journal article" date="2019" name="Int. J. Syst. Evol. Microbiol.">
        <title>The Global Catalogue of Microorganisms (GCM) 10K type strain sequencing project: providing services to taxonomists for standard genome sequencing and annotation.</title>
        <authorList>
            <consortium name="The Broad Institute Genomics Platform"/>
            <consortium name="The Broad Institute Genome Sequencing Center for Infectious Disease"/>
            <person name="Wu L."/>
            <person name="Ma J."/>
        </authorList>
    </citation>
    <scope>NUCLEOTIDE SEQUENCE [LARGE SCALE GENOMIC DNA]</scope>
    <source>
        <strain evidence="5">JCM 10664</strain>
    </source>
</reference>
<dbReference type="EMBL" id="BAAAHC010000003">
    <property type="protein sequence ID" value="GAA0509068.1"/>
    <property type="molecule type" value="Genomic_DNA"/>
</dbReference>
<evidence type="ECO:0000313" key="2">
    <source>
        <dbReference type="EMBL" id="GAA0509068.1"/>
    </source>
</evidence>
<reference evidence="2" key="1">
    <citation type="journal article" date="2014" name="Int. J. Syst. Evol. Microbiol.">
        <title>Complete genome of a new Firmicutes species belonging to the dominant human colonic microbiota ('Ruminococcus bicirculans') reveals two chromosomes and a selective capacity to utilize plant glucans.</title>
        <authorList>
            <consortium name="NISC Comparative Sequencing Program"/>
            <person name="Wegmann U."/>
            <person name="Louis P."/>
            <person name="Goesmann A."/>
            <person name="Henrissat B."/>
            <person name="Duncan S.H."/>
            <person name="Flint H.J."/>
        </authorList>
    </citation>
    <scope>NUCLEOTIDE SEQUENCE</scope>
    <source>
        <strain evidence="2">JCM 10664</strain>
    </source>
</reference>
<keyword evidence="1" id="KW-0732">Signal</keyword>
<gene>
    <name evidence="2" type="ORF">GCM10009545_08950</name>
    <name evidence="3" type="ORF">GCM10011581_18780</name>
</gene>
<evidence type="ECO:0000256" key="1">
    <source>
        <dbReference type="SAM" id="SignalP"/>
    </source>
</evidence>
<protein>
    <recommendedName>
        <fullName evidence="6">Secreted protein</fullName>
    </recommendedName>
</protein>
<evidence type="ECO:0000313" key="5">
    <source>
        <dbReference type="Proteomes" id="UP001500220"/>
    </source>
</evidence>
<organism evidence="3 4">
    <name type="scientific">Saccharopolyspora thermophila</name>
    <dbReference type="NCBI Taxonomy" id="89367"/>
    <lineage>
        <taxon>Bacteria</taxon>
        <taxon>Bacillati</taxon>
        <taxon>Actinomycetota</taxon>
        <taxon>Actinomycetes</taxon>
        <taxon>Pseudonocardiales</taxon>
        <taxon>Pseudonocardiaceae</taxon>
        <taxon>Saccharopolyspora</taxon>
    </lineage>
</organism>
<evidence type="ECO:0000313" key="4">
    <source>
        <dbReference type="Proteomes" id="UP000597989"/>
    </source>
</evidence>
<sequence length="119" mass="12262">MRKALKGRIAKAAGTIGAVGVAATLAFAGSAQAAATPQHLTICSGQDFPLRVTFPGRGGLTITTGKVPGKVTCVTHRLRGTTNEQFDVYTGDRYLGSAIYNGQRGAEVRGIPGPSFVVS</sequence>
<name>A0A917JSC9_9PSEU</name>
<reference evidence="3 4" key="2">
    <citation type="journal article" date="2014" name="Int. J. Syst. Evol. Microbiol.">
        <title>Complete genome sequence of Corynebacterium casei LMG S-19264T (=DSM 44701T), isolated from a smear-ripened cheese.</title>
        <authorList>
            <consortium name="US DOE Joint Genome Institute (JGI-PGF)"/>
            <person name="Walter F."/>
            <person name="Albersmeier A."/>
            <person name="Kalinowski J."/>
            <person name="Ruckert C."/>
        </authorList>
    </citation>
    <scope>NUCLEOTIDE SEQUENCE [LARGE SCALE GENOMIC DNA]</scope>
    <source>
        <strain evidence="3 4">CGMCC 4.7206</strain>
    </source>
</reference>
<dbReference type="Proteomes" id="UP000597989">
    <property type="component" value="Unassembled WGS sequence"/>
</dbReference>
<keyword evidence="5" id="KW-1185">Reference proteome</keyword>
<dbReference type="EMBL" id="BMMT01000005">
    <property type="protein sequence ID" value="GGI81569.1"/>
    <property type="molecule type" value="Genomic_DNA"/>
</dbReference>
<dbReference type="AlphaFoldDB" id="A0A917JSC9"/>
<accession>A0A917JSC9</accession>
<dbReference type="Proteomes" id="UP001500220">
    <property type="component" value="Unassembled WGS sequence"/>
</dbReference>
<proteinExistence type="predicted"/>
<evidence type="ECO:0000313" key="3">
    <source>
        <dbReference type="EMBL" id="GGI81569.1"/>
    </source>
</evidence>
<reference evidence="2" key="5">
    <citation type="submission" date="2023-12" db="EMBL/GenBank/DDBJ databases">
        <authorList>
            <person name="Sun Q."/>
            <person name="Inoue M."/>
        </authorList>
    </citation>
    <scope>NUCLEOTIDE SEQUENCE</scope>
    <source>
        <strain evidence="2">JCM 10664</strain>
    </source>
</reference>
<feature type="signal peptide" evidence="1">
    <location>
        <begin position="1"/>
        <end position="33"/>
    </location>
</feature>
<evidence type="ECO:0008006" key="6">
    <source>
        <dbReference type="Google" id="ProtNLM"/>
    </source>
</evidence>
<reference evidence="3" key="4">
    <citation type="submission" date="2020-09" db="EMBL/GenBank/DDBJ databases">
        <authorList>
            <person name="Sun Q."/>
            <person name="Zhou Y."/>
        </authorList>
    </citation>
    <scope>NUCLEOTIDE SEQUENCE</scope>
    <source>
        <strain evidence="3">CGMCC 4.7206</strain>
    </source>
</reference>
<feature type="chain" id="PRO_5037548526" description="Secreted protein" evidence="1">
    <location>
        <begin position="34"/>
        <end position="119"/>
    </location>
</feature>
<dbReference type="RefSeq" id="WP_188986918.1">
    <property type="nucleotide sequence ID" value="NZ_BAAAHC010000003.1"/>
</dbReference>